<dbReference type="PANTHER" id="PTHR43297:SF2">
    <property type="entry name" value="DIPEPTIDE TRANSPORT ATP-BINDING PROTEIN DPPD"/>
    <property type="match status" value="1"/>
</dbReference>
<dbReference type="PROSITE" id="PS50893">
    <property type="entry name" value="ABC_TRANSPORTER_2"/>
    <property type="match status" value="1"/>
</dbReference>
<dbReference type="InterPro" id="IPR003439">
    <property type="entry name" value="ABC_transporter-like_ATP-bd"/>
</dbReference>
<dbReference type="InterPro" id="IPR027417">
    <property type="entry name" value="P-loop_NTPase"/>
</dbReference>
<dbReference type="GO" id="GO:0015833">
    <property type="term" value="P:peptide transport"/>
    <property type="evidence" value="ECO:0007669"/>
    <property type="project" value="InterPro"/>
</dbReference>
<comment type="subcellular location">
    <subcellularLocation>
        <location evidence="1">Cell inner membrane</location>
        <topology evidence="1">Peripheral membrane protein</topology>
    </subcellularLocation>
</comment>
<keyword evidence="5" id="KW-0547">Nucleotide-binding</keyword>
<dbReference type="GO" id="GO:0005524">
    <property type="term" value="F:ATP binding"/>
    <property type="evidence" value="ECO:0007669"/>
    <property type="project" value="UniProtKB-KW"/>
</dbReference>
<dbReference type="PROSITE" id="PS00211">
    <property type="entry name" value="ABC_TRANSPORTER_1"/>
    <property type="match status" value="1"/>
</dbReference>
<dbReference type="Gene3D" id="3.40.50.300">
    <property type="entry name" value="P-loop containing nucleotide triphosphate hydrolases"/>
    <property type="match status" value="1"/>
</dbReference>
<evidence type="ECO:0000256" key="2">
    <source>
        <dbReference type="ARBA" id="ARBA00005417"/>
    </source>
</evidence>
<reference evidence="9 10" key="1">
    <citation type="journal article" date="2021" name="Arch. Microbiol.">
        <title>Harenicola maris gen. nov., sp. nov. isolated from the Sea of Japan shallow sediments.</title>
        <authorList>
            <person name="Romanenko L.A."/>
            <person name="Kurilenko V.V."/>
            <person name="Chernysheva N.Y."/>
            <person name="Tekutyeva L.A."/>
            <person name="Velansky P.V."/>
            <person name="Svetashev V.I."/>
            <person name="Isaeva M.P."/>
        </authorList>
    </citation>
    <scope>NUCLEOTIDE SEQUENCE [LARGE SCALE GENOMIC DNA]</scope>
    <source>
        <strain evidence="9 10">KMM 3653</strain>
    </source>
</reference>
<evidence type="ECO:0000256" key="5">
    <source>
        <dbReference type="ARBA" id="ARBA00022741"/>
    </source>
</evidence>
<dbReference type="Proteomes" id="UP001315686">
    <property type="component" value="Unassembled WGS sequence"/>
</dbReference>
<dbReference type="Pfam" id="PF08352">
    <property type="entry name" value="oligo_HPY"/>
    <property type="match status" value="1"/>
</dbReference>
<dbReference type="InterPro" id="IPR013563">
    <property type="entry name" value="Oligopep_ABC_C"/>
</dbReference>
<dbReference type="NCBIfam" id="TIGR01727">
    <property type="entry name" value="oligo_HPY"/>
    <property type="match status" value="1"/>
</dbReference>
<dbReference type="GO" id="GO:0055085">
    <property type="term" value="P:transmembrane transport"/>
    <property type="evidence" value="ECO:0007669"/>
    <property type="project" value="UniProtKB-ARBA"/>
</dbReference>
<dbReference type="PANTHER" id="PTHR43297">
    <property type="entry name" value="OLIGOPEPTIDE TRANSPORT ATP-BINDING PROTEIN APPD"/>
    <property type="match status" value="1"/>
</dbReference>
<dbReference type="GO" id="GO:0005886">
    <property type="term" value="C:plasma membrane"/>
    <property type="evidence" value="ECO:0007669"/>
    <property type="project" value="UniProtKB-SubCell"/>
</dbReference>
<keyword evidence="6 9" id="KW-0067">ATP-binding</keyword>
<evidence type="ECO:0000256" key="4">
    <source>
        <dbReference type="ARBA" id="ARBA00022475"/>
    </source>
</evidence>
<evidence type="ECO:0000256" key="3">
    <source>
        <dbReference type="ARBA" id="ARBA00022448"/>
    </source>
</evidence>
<dbReference type="CDD" id="cd03257">
    <property type="entry name" value="ABC_NikE_OppD_transporters"/>
    <property type="match status" value="1"/>
</dbReference>
<dbReference type="Pfam" id="PF00005">
    <property type="entry name" value="ABC_tran"/>
    <property type="match status" value="1"/>
</dbReference>
<dbReference type="SMART" id="SM00382">
    <property type="entry name" value="AAA"/>
    <property type="match status" value="1"/>
</dbReference>
<sequence>MHAPKTAAKNANAPLLEVSNLSTEFATYAGTLSAVDGVSLSLQPGEVFGIVGESGSGKSVTALSIMGLIKKPGRVTGGTVRFKDEANLLDKTPAEMRKIRGGQISMIFQEPMTSLNPVFRIGWQIAEVLQIHREMTRTEAWERAIHLLDRVGIASPAKRAREFPHQLSGGMRQRVMIAMAMACAPSLLFADEPTTALDVTVQAQILDLMVQLKEEDGAAVMLITHDMGVIAEMAQKVAVMYAGVVMEEATVEELFDSPLHPYTQGLLDSIPRKKSRGQSLKAIPGIVPNLLHLPTGCRFRDRCAAAHSACALADPPLQTMPNSTRKVRCWLHHPEPPK</sequence>
<dbReference type="InterPro" id="IPR017871">
    <property type="entry name" value="ABC_transporter-like_CS"/>
</dbReference>
<name>A0AAP2CT50_9RHOB</name>
<dbReference type="GO" id="GO:0016887">
    <property type="term" value="F:ATP hydrolysis activity"/>
    <property type="evidence" value="ECO:0007669"/>
    <property type="project" value="InterPro"/>
</dbReference>
<evidence type="ECO:0000313" key="9">
    <source>
        <dbReference type="EMBL" id="MBT0959071.1"/>
    </source>
</evidence>
<accession>A0AAP2CT50</accession>
<evidence type="ECO:0000256" key="6">
    <source>
        <dbReference type="ARBA" id="ARBA00022840"/>
    </source>
</evidence>
<keyword evidence="4" id="KW-1003">Cell membrane</keyword>
<evidence type="ECO:0000256" key="7">
    <source>
        <dbReference type="ARBA" id="ARBA00023136"/>
    </source>
</evidence>
<organism evidence="9 10">
    <name type="scientific">Harenicola maris</name>
    <dbReference type="NCBI Taxonomy" id="2841044"/>
    <lineage>
        <taxon>Bacteria</taxon>
        <taxon>Pseudomonadati</taxon>
        <taxon>Pseudomonadota</taxon>
        <taxon>Alphaproteobacteria</taxon>
        <taxon>Rhodobacterales</taxon>
        <taxon>Paracoccaceae</taxon>
        <taxon>Harenicola</taxon>
    </lineage>
</organism>
<comment type="caution">
    <text evidence="9">The sequence shown here is derived from an EMBL/GenBank/DDBJ whole genome shotgun (WGS) entry which is preliminary data.</text>
</comment>
<dbReference type="InterPro" id="IPR003593">
    <property type="entry name" value="AAA+_ATPase"/>
</dbReference>
<dbReference type="FunFam" id="3.40.50.300:FF:000016">
    <property type="entry name" value="Oligopeptide ABC transporter ATP-binding component"/>
    <property type="match status" value="1"/>
</dbReference>
<evidence type="ECO:0000256" key="1">
    <source>
        <dbReference type="ARBA" id="ARBA00004417"/>
    </source>
</evidence>
<gene>
    <name evidence="9" type="ORF">IV417_16920</name>
</gene>
<proteinExistence type="inferred from homology"/>
<dbReference type="SUPFAM" id="SSF52540">
    <property type="entry name" value="P-loop containing nucleoside triphosphate hydrolases"/>
    <property type="match status" value="1"/>
</dbReference>
<evidence type="ECO:0000313" key="10">
    <source>
        <dbReference type="Proteomes" id="UP001315686"/>
    </source>
</evidence>
<dbReference type="EMBL" id="JADQAZ010000003">
    <property type="protein sequence ID" value="MBT0959071.1"/>
    <property type="molecule type" value="Genomic_DNA"/>
</dbReference>
<protein>
    <submittedName>
        <fullName evidence="9">ABC transporter ATP-binding protein</fullName>
    </submittedName>
</protein>
<keyword evidence="10" id="KW-1185">Reference proteome</keyword>
<comment type="similarity">
    <text evidence="2">Belongs to the ABC transporter superfamily.</text>
</comment>
<keyword evidence="3" id="KW-0813">Transport</keyword>
<dbReference type="AlphaFoldDB" id="A0AAP2CT50"/>
<evidence type="ECO:0000259" key="8">
    <source>
        <dbReference type="PROSITE" id="PS50893"/>
    </source>
</evidence>
<keyword evidence="7" id="KW-0472">Membrane</keyword>
<feature type="domain" description="ABC transporter" evidence="8">
    <location>
        <begin position="16"/>
        <end position="267"/>
    </location>
</feature>
<dbReference type="InterPro" id="IPR050388">
    <property type="entry name" value="ABC_Ni/Peptide_Import"/>
</dbReference>